<feature type="compositionally biased region" description="Basic and acidic residues" evidence="5">
    <location>
        <begin position="1166"/>
        <end position="1185"/>
    </location>
</feature>
<dbReference type="InterPro" id="IPR003822">
    <property type="entry name" value="PAH"/>
</dbReference>
<accession>A0A6J1L3C7</accession>
<feature type="region of interest" description="Disordered" evidence="5">
    <location>
        <begin position="1156"/>
        <end position="1196"/>
    </location>
</feature>
<dbReference type="GO" id="GO:0006355">
    <property type="term" value="P:regulation of DNA-templated transcription"/>
    <property type="evidence" value="ECO:0007669"/>
    <property type="project" value="InterPro"/>
</dbReference>
<evidence type="ECO:0000256" key="3">
    <source>
        <dbReference type="ARBA" id="ARBA00023242"/>
    </source>
</evidence>
<evidence type="ECO:0000313" key="8">
    <source>
        <dbReference type="RefSeq" id="XP_023160915.2"/>
    </source>
</evidence>
<keyword evidence="1" id="KW-0805">Transcription regulation</keyword>
<dbReference type="KEGG" id="dhe:111592747"/>
<feature type="region of interest" description="Disordered" evidence="5">
    <location>
        <begin position="903"/>
        <end position="940"/>
    </location>
</feature>
<sequence>MWRHFVYSLAALLFCMPSSSKNSDAADMKTPTRAYNSSSSSSSVQSTPTGSCRLRQARKRRRIEKENPQQRRPSLDSQLGDCNIEDAKEIDRRLRKVARANAISSEDMHKVVRRVVRNEHVLALVTLKAEDELAREKREAATFKEEELQQQRGAIIITETPSVPKLTRAKARELNRTPGITLPHLNETPLNEIEVLIRDDLHSDEEDEEYTFKEDDFHSDEDPNTTASDFDSNPCTPQTPLTATEESPVKFTSDGCFKLPPDKNSEDPRIATRTRSKFCLQQTTIEDLQSEFIPPDVEQSDVLEYDMTANDAEWMQFLTDFSKPLNNSFLGDDDDPINDPEYVAAEMVPVDAEELRDVNISKKELTDLVSELFAGLLQEGVSLDSIELETPQKFLHQQEILPASPVSAPPAPVQLPMDPIEQVTRQIDFDVQGTVDAADVTMAAQPGLDRFQPQLMSTPSTMPALVSVPIAENSLNGSHFDASYTVVNISADAIGQPPELIAVPLPGQPNCFQLAKVLTADSGYQLQVTAPTSAPAAAAPSPDPVPFAYPEPYDINFSCKYLSIRRHLHSEYEAYFESLRHVKPTPVEPPSNAKGFTQMQHDLLQQQLRIHTQMLTQTFLQTYSHPLLYGMANKPKQMLQELQQHAVKDASFNCWNLNGAMELINKWEHDLSSDEYKEQNQKMMRFIHKEAELTDGHTRQVPRLPPRIMDLMLDSKVFMYPQYLPRMAFQPRTVQFAAYAPSEYQLIAMGLEKHLTAIKCADIPLRKGADPIRIACKRMVKDLIHGKQARRLFVKIKELCDLEQYNPVKYYFDNERAPPVNQILLGFEGGTVRTPREQYYTLPSCWKYYIEKNWTNDKRAPRSNNKHISSRASSAASASYLEFVREAVGEDLLLPESLGEAAAPHGSATGLAQSTTHTQTKAEGSSTSKSIRKRSSRSEERNLSSLTINVNYVFGSDLGVNSFKAGVSVPFQPADYSSNVENINRTLHTSSECSVLALPPPLPPLPKNAPPAVNLCFDAESKTVKILELDKSAEQKSEEQKTDSFSSPAGSAKRARCRIYKRLVVARPHRPRGLASASTSPSVPRCRYHVLRQRLRHKLRQRCQTLITSYANYLQQQSKLYVHSPPVQHYHRRFFALELYTQLLVDLKMFCENKSTTEATPQQKRQRSEEAARNRRANRQEEMLRHMLQPDSPEERNRKDATFAYNFYEKVEEALLSSNRMDDCHKFNHLLQTFDPKQDKVADLYLKVEKLLLPDYPELAEVFLNFLLPAEAAELGKFFEYFMITNASNFINKLNIYFCKQPAQIRKIYACLSELAEIPNVSMKKVEAKILPLLKGNQFLCDWFVQQFPQAKPPKRVLPPAETMNLHEVLGNTNGLFAETIQDLHDDTPPQGKPPGCQLKYLNGRIFYGARAMLPAKLSFRAANLYNEQCHEPLSSSLTCAHGVRVQGEKLISAAITVDSDDAAERSEEDDASRTLVIDTTTGDEENSSSSLDMCDDVALRAHAMRLNASYYSSSNNNNVNSSTPNVGHYHGHHHAHAKKTAINFGETSPRRQAANNMSPLSGLSPLLATASGASPQLDKRKSPSKKVRSPSNQNQARPRYNVQPMVVIHESAARAPAPASPAIEFAKRLRTLISQDSSEPDNKASIQIIAQAKQPSTSASDAKMELSSQDNKEFLAVDATDGLDSDLSLSQQPFPAIKMDIEQSNDELASSGSTPQHVITTQFDSDEDCKLDVVASLANCVEPETETTTKPEASIFKPPPVPPSITTAWTREEDKVILIEMKRGARDRQHLIKRMGAKLKNRNELEIRTRHQFLMDFLSKLQGK</sequence>
<proteinExistence type="predicted"/>
<dbReference type="GO" id="GO:0003712">
    <property type="term" value="F:transcription coregulator activity"/>
    <property type="evidence" value="ECO:0007669"/>
    <property type="project" value="TreeGrafter"/>
</dbReference>
<feature type="compositionally biased region" description="Basic and acidic residues" evidence="5">
    <location>
        <begin position="260"/>
        <end position="269"/>
    </location>
</feature>
<reference evidence="8" key="1">
    <citation type="submission" date="2025-08" db="UniProtKB">
        <authorList>
            <consortium name="RefSeq"/>
        </authorList>
    </citation>
    <scope>IDENTIFICATION</scope>
    <source>
        <strain evidence="8">15085-1641.00</strain>
        <tissue evidence="8">Whole body</tissue>
    </source>
</reference>
<keyword evidence="7" id="KW-1185">Reference proteome</keyword>
<evidence type="ECO:0000256" key="2">
    <source>
        <dbReference type="ARBA" id="ARBA00023163"/>
    </source>
</evidence>
<feature type="region of interest" description="Disordered" evidence="5">
    <location>
        <begin position="1551"/>
        <end position="1602"/>
    </location>
</feature>
<name>A0A6J1L3C7_DROHY</name>
<feature type="compositionally biased region" description="Polar residues" evidence="5">
    <location>
        <begin position="224"/>
        <end position="245"/>
    </location>
</feature>
<gene>
    <name evidence="8" type="primary">LOC111592747</name>
</gene>
<feature type="compositionally biased region" description="Polar residues" evidence="5">
    <location>
        <begin position="910"/>
        <end position="924"/>
    </location>
</feature>
<keyword evidence="2" id="KW-0804">Transcription</keyword>
<feature type="signal peptide" evidence="6">
    <location>
        <begin position="1"/>
        <end position="20"/>
    </location>
</feature>
<feature type="chain" id="PRO_5026787426" evidence="6">
    <location>
        <begin position="21"/>
        <end position="1825"/>
    </location>
</feature>
<comment type="subcellular location">
    <subcellularLocation>
        <location evidence="4">Nucleus</location>
    </subcellularLocation>
</comment>
<evidence type="ECO:0000313" key="7">
    <source>
        <dbReference type="Proteomes" id="UP000504633"/>
    </source>
</evidence>
<feature type="compositionally biased region" description="Low complexity" evidence="5">
    <location>
        <begin position="1512"/>
        <end position="1523"/>
    </location>
</feature>
<feature type="compositionally biased region" description="Basic residues" evidence="5">
    <location>
        <begin position="1530"/>
        <end position="1539"/>
    </location>
</feature>
<dbReference type="OrthoDB" id="6257037at2759"/>
<keyword evidence="3 4" id="KW-0539">Nucleus</keyword>
<evidence type="ECO:0000256" key="5">
    <source>
        <dbReference type="SAM" id="MobiDB-lite"/>
    </source>
</evidence>
<organism evidence="7 8">
    <name type="scientific">Drosophila hydei</name>
    <name type="common">Fruit fly</name>
    <dbReference type="NCBI Taxonomy" id="7224"/>
    <lineage>
        <taxon>Eukaryota</taxon>
        <taxon>Metazoa</taxon>
        <taxon>Ecdysozoa</taxon>
        <taxon>Arthropoda</taxon>
        <taxon>Hexapoda</taxon>
        <taxon>Insecta</taxon>
        <taxon>Pterygota</taxon>
        <taxon>Neoptera</taxon>
        <taxon>Endopterygota</taxon>
        <taxon>Diptera</taxon>
        <taxon>Brachycera</taxon>
        <taxon>Muscomorpha</taxon>
        <taxon>Ephydroidea</taxon>
        <taxon>Drosophilidae</taxon>
        <taxon>Drosophila</taxon>
    </lineage>
</organism>
<dbReference type="PROSITE" id="PS51477">
    <property type="entry name" value="PAH"/>
    <property type="match status" value="1"/>
</dbReference>
<dbReference type="InterPro" id="IPR052435">
    <property type="entry name" value="YY1-Transcr_Regul"/>
</dbReference>
<dbReference type="GeneID" id="111592747"/>
<dbReference type="CTD" id="2768848"/>
<dbReference type="RefSeq" id="XP_023160915.2">
    <property type="nucleotide sequence ID" value="XM_023305147.2"/>
</dbReference>
<dbReference type="GO" id="GO:0005634">
    <property type="term" value="C:nucleus"/>
    <property type="evidence" value="ECO:0007669"/>
    <property type="project" value="UniProtKB-SubCell"/>
</dbReference>
<dbReference type="Gene3D" id="1.10.10.60">
    <property type="entry name" value="Homeodomain-like"/>
    <property type="match status" value="1"/>
</dbReference>
<feature type="region of interest" description="Disordered" evidence="5">
    <location>
        <begin position="20"/>
        <end position="82"/>
    </location>
</feature>
<feature type="region of interest" description="Disordered" evidence="5">
    <location>
        <begin position="1745"/>
        <end position="1766"/>
    </location>
</feature>
<evidence type="ECO:0000256" key="6">
    <source>
        <dbReference type="SAM" id="SignalP"/>
    </source>
</evidence>
<keyword evidence="6" id="KW-0732">Signal</keyword>
<dbReference type="PANTHER" id="PTHR16088:SF3">
    <property type="entry name" value="GON-4-LIKE PROTEIN"/>
    <property type="match status" value="1"/>
</dbReference>
<evidence type="ECO:0000256" key="1">
    <source>
        <dbReference type="ARBA" id="ARBA00023015"/>
    </source>
</evidence>
<feature type="region of interest" description="Disordered" evidence="5">
    <location>
        <begin position="206"/>
        <end position="269"/>
    </location>
</feature>
<dbReference type="PANTHER" id="PTHR16088">
    <property type="entry name" value="YY1 ASSOCIATED PROTEIN-RELATED"/>
    <property type="match status" value="1"/>
</dbReference>
<dbReference type="Proteomes" id="UP000504633">
    <property type="component" value="Unplaced"/>
</dbReference>
<dbReference type="OMA" id="SVEYIML"/>
<protein>
    <submittedName>
        <fullName evidence="8">Uncharacterized protein LOC111592747 isoform X1</fullName>
    </submittedName>
</protein>
<feature type="region of interest" description="Disordered" evidence="5">
    <location>
        <begin position="1512"/>
        <end position="1539"/>
    </location>
</feature>
<evidence type="ECO:0000256" key="4">
    <source>
        <dbReference type="PROSITE-ProRule" id="PRU00810"/>
    </source>
</evidence>